<sequence>MNEKLPKNYSEMTDFEINCLVAEATGHQPLNSSYGWKGMQDDGCTAVIAKGPDGFGSFDWCNDPIDAWDIIYRYRIGVIPARQPGEWRAAHRKVDGSTPQHLIQNPNPFRAAMIVFLLMQEKKHEKTL</sequence>
<protein>
    <submittedName>
        <fullName evidence="1">DUF2591 domain-containing protein</fullName>
    </submittedName>
</protein>
<evidence type="ECO:0000313" key="1">
    <source>
        <dbReference type="EMBL" id="RYT43753.1"/>
    </source>
</evidence>
<keyword evidence="2" id="KW-1185">Reference proteome</keyword>
<accession>A0ABY0HUS2</accession>
<dbReference type="Pfam" id="PF10765">
    <property type="entry name" value="Phage_P22_NinX"/>
    <property type="match status" value="1"/>
</dbReference>
<gene>
    <name evidence="1" type="ORF">EAJ18_11805</name>
</gene>
<name>A0ABY0HUS2_CITAM</name>
<comment type="caution">
    <text evidence="1">The sequence shown here is derived from an EMBL/GenBank/DDBJ whole genome shotgun (WGS) entry which is preliminary data.</text>
</comment>
<dbReference type="Proteomes" id="UP000292985">
    <property type="component" value="Unassembled WGS sequence"/>
</dbReference>
<dbReference type="EMBL" id="RCYA01000004">
    <property type="protein sequence ID" value="RYT43753.1"/>
    <property type="molecule type" value="Genomic_DNA"/>
</dbReference>
<dbReference type="InterPro" id="IPR019701">
    <property type="entry name" value="Phage_P22_NinX"/>
</dbReference>
<evidence type="ECO:0000313" key="2">
    <source>
        <dbReference type="Proteomes" id="UP000292985"/>
    </source>
</evidence>
<dbReference type="RefSeq" id="WP_130097714.1">
    <property type="nucleotide sequence ID" value="NZ_RCYA01000004.1"/>
</dbReference>
<proteinExistence type="predicted"/>
<reference evidence="1 2" key="1">
    <citation type="journal article" date="2019" name="Science, e1252229">
        <title>Invertible promoters mediate bacterial phase variation, antibiotic resistance, and host adaptation in the gut.</title>
        <authorList>
            <person name="Jiang X."/>
            <person name="Hall A.B."/>
            <person name="Arthur T.D."/>
            <person name="Plichta D.R."/>
            <person name="Covington C.T."/>
            <person name="Poyet M."/>
            <person name="Crothers J."/>
            <person name="Moses P.L."/>
            <person name="Tolonen A.C."/>
            <person name="Vlamakis H."/>
            <person name="Alm E.J."/>
            <person name="Xavier R.J."/>
        </authorList>
    </citation>
    <scope>NUCLEOTIDE SEQUENCE [LARGE SCALE GENOMIC DNA]</scope>
    <source>
        <strain evidence="2">ca_0067</strain>
    </source>
</reference>
<organism evidence="1 2">
    <name type="scientific">Citrobacter amalonaticus</name>
    <dbReference type="NCBI Taxonomy" id="35703"/>
    <lineage>
        <taxon>Bacteria</taxon>
        <taxon>Pseudomonadati</taxon>
        <taxon>Pseudomonadota</taxon>
        <taxon>Gammaproteobacteria</taxon>
        <taxon>Enterobacterales</taxon>
        <taxon>Enterobacteriaceae</taxon>
        <taxon>Citrobacter</taxon>
    </lineage>
</organism>